<accession>A0A918F853</accession>
<gene>
    <name evidence="1" type="ORF">GCM10010280_67460</name>
</gene>
<dbReference type="Proteomes" id="UP000656732">
    <property type="component" value="Unassembled WGS sequence"/>
</dbReference>
<dbReference type="AlphaFoldDB" id="A0A918F853"/>
<name>A0A918F853_9ACTN</name>
<proteinExistence type="predicted"/>
<comment type="caution">
    <text evidence="1">The sequence shown here is derived from an EMBL/GenBank/DDBJ whole genome shotgun (WGS) entry which is preliminary data.</text>
</comment>
<keyword evidence="2" id="KW-1185">Reference proteome</keyword>
<protein>
    <submittedName>
        <fullName evidence="1">Uncharacterized protein</fullName>
    </submittedName>
</protein>
<reference evidence="1" key="2">
    <citation type="submission" date="2020-09" db="EMBL/GenBank/DDBJ databases">
        <authorList>
            <person name="Sun Q."/>
            <person name="Ohkuma M."/>
        </authorList>
    </citation>
    <scope>NUCLEOTIDE SEQUENCE</scope>
    <source>
        <strain evidence="1">JCM 4403</strain>
    </source>
</reference>
<dbReference type="EMBL" id="BMTU01000025">
    <property type="protein sequence ID" value="GGR10275.1"/>
    <property type="molecule type" value="Genomic_DNA"/>
</dbReference>
<organism evidence="1 2">
    <name type="scientific">Streptomyces pilosus</name>
    <dbReference type="NCBI Taxonomy" id="28893"/>
    <lineage>
        <taxon>Bacteria</taxon>
        <taxon>Bacillati</taxon>
        <taxon>Actinomycetota</taxon>
        <taxon>Actinomycetes</taxon>
        <taxon>Kitasatosporales</taxon>
        <taxon>Streptomycetaceae</taxon>
        <taxon>Streptomyces</taxon>
    </lineage>
</organism>
<evidence type="ECO:0000313" key="2">
    <source>
        <dbReference type="Proteomes" id="UP000656732"/>
    </source>
</evidence>
<evidence type="ECO:0000313" key="1">
    <source>
        <dbReference type="EMBL" id="GGR10275.1"/>
    </source>
</evidence>
<reference evidence="1" key="1">
    <citation type="journal article" date="2014" name="Int. J. Syst. Evol. Microbiol.">
        <title>Complete genome sequence of Corynebacterium casei LMG S-19264T (=DSM 44701T), isolated from a smear-ripened cheese.</title>
        <authorList>
            <consortium name="US DOE Joint Genome Institute (JGI-PGF)"/>
            <person name="Walter F."/>
            <person name="Albersmeier A."/>
            <person name="Kalinowski J."/>
            <person name="Ruckert C."/>
        </authorList>
    </citation>
    <scope>NUCLEOTIDE SEQUENCE</scope>
    <source>
        <strain evidence="1">JCM 4403</strain>
    </source>
</reference>
<sequence>MPFGTGLSAFQDSSHKGTRVSFIALVPVNYKLQASRRLQGQIRIRQSGRQFLGDRVHDRDTVPP</sequence>